<evidence type="ECO:0000256" key="10">
    <source>
        <dbReference type="HAMAP-Rule" id="MF_00454"/>
    </source>
</evidence>
<keyword evidence="5 10" id="KW-0472">Membrane</keyword>
<dbReference type="EMBL" id="JAROKN010000009">
    <property type="protein sequence ID" value="MDF9277341.1"/>
    <property type="molecule type" value="Genomic_DNA"/>
</dbReference>
<feature type="transmembrane region" description="Helical" evidence="10">
    <location>
        <begin position="105"/>
        <end position="129"/>
    </location>
</feature>
<proteinExistence type="inferred from homology"/>
<comment type="caution">
    <text evidence="11">The sequence shown here is derived from an EMBL/GenBank/DDBJ whole genome shotgun (WGS) entry which is preliminary data.</text>
</comment>
<keyword evidence="4 10" id="KW-1133">Transmembrane helix</keyword>
<evidence type="ECO:0000313" key="12">
    <source>
        <dbReference type="Proteomes" id="UP001220456"/>
    </source>
</evidence>
<feature type="binding site" evidence="10">
    <location>
        <position position="83"/>
    </location>
    <ligand>
        <name>Na(+)</name>
        <dbReference type="ChEBI" id="CHEBI:29101"/>
        <note>structural</note>
    </ligand>
</feature>
<keyword evidence="12" id="KW-1185">Reference proteome</keyword>
<keyword evidence="3 10" id="KW-0812">Transmembrane</keyword>
<accession>A0ABT6CTI4</accession>
<comment type="activity regulation">
    <text evidence="10">Na(+) is not transported, but it plays an essential structural role and its presence is essential for fluoride channel function.</text>
</comment>
<comment type="subcellular location">
    <subcellularLocation>
        <location evidence="1 10">Cell membrane</location>
        <topology evidence="1 10">Multi-pass membrane protein</topology>
    </subcellularLocation>
</comment>
<evidence type="ECO:0000256" key="9">
    <source>
        <dbReference type="ARBA" id="ARBA00049940"/>
    </source>
</evidence>
<dbReference type="Pfam" id="PF02537">
    <property type="entry name" value="CRCB"/>
    <property type="match status" value="1"/>
</dbReference>
<keyword evidence="10" id="KW-0915">Sodium</keyword>
<evidence type="ECO:0000256" key="8">
    <source>
        <dbReference type="ARBA" id="ARBA00035585"/>
    </source>
</evidence>
<feature type="transmembrane region" description="Helical" evidence="10">
    <location>
        <begin position="76"/>
        <end position="99"/>
    </location>
</feature>
<evidence type="ECO:0000256" key="4">
    <source>
        <dbReference type="ARBA" id="ARBA00022989"/>
    </source>
</evidence>
<dbReference type="RefSeq" id="WP_277357895.1">
    <property type="nucleotide sequence ID" value="NZ_JAROKN010000009.1"/>
</dbReference>
<keyword evidence="2 10" id="KW-1003">Cell membrane</keyword>
<dbReference type="HAMAP" id="MF_00454">
    <property type="entry name" value="FluC"/>
    <property type="match status" value="1"/>
</dbReference>
<evidence type="ECO:0000256" key="3">
    <source>
        <dbReference type="ARBA" id="ARBA00022692"/>
    </source>
</evidence>
<protein>
    <recommendedName>
        <fullName evidence="10">Fluoride-specific ion channel FluC</fullName>
    </recommendedName>
</protein>
<keyword evidence="10" id="KW-0479">Metal-binding</keyword>
<evidence type="ECO:0000256" key="7">
    <source>
        <dbReference type="ARBA" id="ARBA00035120"/>
    </source>
</evidence>
<sequence>MMTAALVGLGGMVGTLLRFAVDTAYEALRARRRHRSSLVPPFPMGTLVVNILGSGGIGILWGLLLNSALSNPVYTALSAGLAGGFTTFSTFTVAAVLLWRGRRRVAAVVHVLANTGCGLAAAALGLLIIGTI</sequence>
<reference evidence="11 12" key="1">
    <citation type="journal article" date="2023" name="Int. J. Syst. Evol. Microbiol.">
        <title>Arthrobacter vasquezii sp. nov., isolated from a soil sample from Union Glacier, Antarctica.</title>
        <authorList>
            <person name="Valenzuela-Ibaceta F."/>
            <person name="Carrasco V."/>
            <person name="Lagos-Moraga S."/>
            <person name="Dietz-Vargas C."/>
            <person name="Navarro C.A."/>
            <person name="Perez-Donoso J.M."/>
        </authorList>
    </citation>
    <scope>NUCLEOTIDE SEQUENCE [LARGE SCALE GENOMIC DNA]</scope>
    <source>
        <strain evidence="11 12">EH-1B-1</strain>
    </source>
</reference>
<organism evidence="11 12">
    <name type="scientific">Arthrobacter vasquezii</name>
    <dbReference type="NCBI Taxonomy" id="2977629"/>
    <lineage>
        <taxon>Bacteria</taxon>
        <taxon>Bacillati</taxon>
        <taxon>Actinomycetota</taxon>
        <taxon>Actinomycetes</taxon>
        <taxon>Micrococcales</taxon>
        <taxon>Micrococcaceae</taxon>
        <taxon>Arthrobacter</taxon>
    </lineage>
</organism>
<dbReference type="InterPro" id="IPR003691">
    <property type="entry name" value="FluC"/>
</dbReference>
<gene>
    <name evidence="10" type="primary">fluC</name>
    <name evidence="10" type="synonym">crcB</name>
    <name evidence="11" type="ORF">P4U43_05980</name>
</gene>
<dbReference type="Proteomes" id="UP001220456">
    <property type="component" value="Unassembled WGS sequence"/>
</dbReference>
<evidence type="ECO:0000256" key="5">
    <source>
        <dbReference type="ARBA" id="ARBA00023136"/>
    </source>
</evidence>
<evidence type="ECO:0000256" key="1">
    <source>
        <dbReference type="ARBA" id="ARBA00004651"/>
    </source>
</evidence>
<keyword evidence="10" id="KW-0813">Transport</keyword>
<feature type="binding site" evidence="10">
    <location>
        <position position="86"/>
    </location>
    <ligand>
        <name>Na(+)</name>
        <dbReference type="ChEBI" id="CHEBI:29101"/>
        <note>structural</note>
    </ligand>
</feature>
<keyword evidence="6 10" id="KW-0407">Ion channel</keyword>
<dbReference type="PANTHER" id="PTHR28259">
    <property type="entry name" value="FLUORIDE EXPORT PROTEIN 1-RELATED"/>
    <property type="match status" value="1"/>
</dbReference>
<comment type="function">
    <text evidence="9 10">Fluoride-specific ion channel. Important for reducing fluoride concentration in the cell, thus reducing its toxicity.</text>
</comment>
<comment type="catalytic activity">
    <reaction evidence="8">
        <text>fluoride(in) = fluoride(out)</text>
        <dbReference type="Rhea" id="RHEA:76159"/>
        <dbReference type="ChEBI" id="CHEBI:17051"/>
    </reaction>
    <physiologicalReaction direction="left-to-right" evidence="8">
        <dbReference type="Rhea" id="RHEA:76160"/>
    </physiologicalReaction>
</comment>
<evidence type="ECO:0000256" key="2">
    <source>
        <dbReference type="ARBA" id="ARBA00022475"/>
    </source>
</evidence>
<evidence type="ECO:0000313" key="11">
    <source>
        <dbReference type="EMBL" id="MDF9277341.1"/>
    </source>
</evidence>
<keyword evidence="10" id="KW-0406">Ion transport</keyword>
<comment type="similarity">
    <text evidence="7 10">Belongs to the fluoride channel Fluc/FEX (TC 1.A.43) family.</text>
</comment>
<name>A0ABT6CTI4_9MICC</name>
<feature type="transmembrane region" description="Helical" evidence="10">
    <location>
        <begin position="44"/>
        <end position="64"/>
    </location>
</feature>
<dbReference type="PANTHER" id="PTHR28259:SF1">
    <property type="entry name" value="FLUORIDE EXPORT PROTEIN 1-RELATED"/>
    <property type="match status" value="1"/>
</dbReference>
<evidence type="ECO:0000256" key="6">
    <source>
        <dbReference type="ARBA" id="ARBA00023303"/>
    </source>
</evidence>